<protein>
    <submittedName>
        <fullName evidence="8">Zinc uptake system permease protein AdcB</fullName>
    </submittedName>
</protein>
<dbReference type="EMBL" id="LN774769">
    <property type="protein sequence ID" value="CEN27437.1"/>
    <property type="molecule type" value="Genomic_DNA"/>
</dbReference>
<feature type="transmembrane region" description="Helical" evidence="7">
    <location>
        <begin position="132"/>
        <end position="155"/>
    </location>
</feature>
<proteinExistence type="inferred from homology"/>
<feature type="transmembrane region" description="Helical" evidence="7">
    <location>
        <begin position="12"/>
        <end position="33"/>
    </location>
</feature>
<keyword evidence="6" id="KW-0813">Transport</keyword>
<evidence type="ECO:0000256" key="6">
    <source>
        <dbReference type="RuleBase" id="RU003943"/>
    </source>
</evidence>
<evidence type="ECO:0000256" key="3">
    <source>
        <dbReference type="ARBA" id="ARBA00022692"/>
    </source>
</evidence>
<comment type="similarity">
    <text evidence="2 6">Belongs to the ABC-3 integral membrane protein family.</text>
</comment>
<feature type="transmembrane region" description="Helical" evidence="7">
    <location>
        <begin position="45"/>
        <end position="74"/>
    </location>
</feature>
<dbReference type="PANTHER" id="PTHR30477">
    <property type="entry name" value="ABC-TRANSPORTER METAL-BINDING PROTEIN"/>
    <property type="match status" value="1"/>
</dbReference>
<feature type="transmembrane region" description="Helical" evidence="7">
    <location>
        <begin position="86"/>
        <end position="105"/>
    </location>
</feature>
<dbReference type="HOGENOM" id="CLU_028808_3_1_9"/>
<dbReference type="FunFam" id="1.10.3470.10:FF:000008">
    <property type="entry name" value="Zinc ABC transporter, permease protein"/>
    <property type="match status" value="1"/>
</dbReference>
<dbReference type="STRING" id="1364.LP2241_10215"/>
<reference evidence="9" key="1">
    <citation type="submission" date="2015-01" db="EMBL/GenBank/DDBJ databases">
        <authorList>
            <person name="Andreevskaya M."/>
        </authorList>
    </citation>
    <scope>NUCLEOTIDE SEQUENCE [LARGE SCALE GENOMIC DNA]</scope>
    <source>
        <strain evidence="9">MKFS47</strain>
    </source>
</reference>
<dbReference type="GO" id="GO:0043190">
    <property type="term" value="C:ATP-binding cassette (ABC) transporter complex"/>
    <property type="evidence" value="ECO:0007669"/>
    <property type="project" value="InterPro"/>
</dbReference>
<feature type="transmembrane region" description="Helical" evidence="7">
    <location>
        <begin position="244"/>
        <end position="262"/>
    </location>
</feature>
<gene>
    <name evidence="8" type="primary">adcB</name>
    <name evidence="8" type="ORF">LACPI_0237</name>
</gene>
<evidence type="ECO:0000256" key="5">
    <source>
        <dbReference type="ARBA" id="ARBA00023136"/>
    </source>
</evidence>
<organism evidence="8 9">
    <name type="scientific">Pseudolactococcus piscium MKFS47</name>
    <dbReference type="NCBI Taxonomy" id="297352"/>
    <lineage>
        <taxon>Bacteria</taxon>
        <taxon>Bacillati</taxon>
        <taxon>Bacillota</taxon>
        <taxon>Bacilli</taxon>
        <taxon>Lactobacillales</taxon>
        <taxon>Streptococcaceae</taxon>
        <taxon>Pseudolactococcus</taxon>
    </lineage>
</organism>
<dbReference type="GO" id="GO:0010043">
    <property type="term" value="P:response to zinc ion"/>
    <property type="evidence" value="ECO:0007669"/>
    <property type="project" value="TreeGrafter"/>
</dbReference>
<comment type="subcellular location">
    <subcellularLocation>
        <location evidence="6">Cell membrane</location>
        <topology evidence="6">Multi-pass membrane protein</topology>
    </subcellularLocation>
    <subcellularLocation>
        <location evidence="1">Membrane</location>
        <topology evidence="1">Multi-pass membrane protein</topology>
    </subcellularLocation>
</comment>
<dbReference type="InterPro" id="IPR001626">
    <property type="entry name" value="ABC_TroCD"/>
</dbReference>
<feature type="transmembrane region" description="Helical" evidence="7">
    <location>
        <begin position="218"/>
        <end position="238"/>
    </location>
</feature>
<dbReference type="PANTHER" id="PTHR30477:SF0">
    <property type="entry name" value="METAL TRANSPORT SYSTEM MEMBRANE PROTEIN TM_0125-RELATED"/>
    <property type="match status" value="1"/>
</dbReference>
<sequence>MFSLFQYEFMQRAFFAIVAMSLFAPLLGVFLVLRRQSLMSDTLSHVSLAGVAFGLFIGISPNLSTIVVVILAAILLEYLRRLYRNFLEVATAILMSLGLSLALIFSSAGRGKGINLDQYLFGSIVTVSQTQVILLAILAAVVLVVFVLFMRPMYVMTFDEDTALVDGLPVRTMSVLFNVVTGVAIALMIPVAGALLVSAIMVMPASIAMRLGLTFKRVLAFSVLIGFIGMLSGLVISYQSGAPASATITLVFVAVFIVTLLAQKLMSLTKG</sequence>
<dbReference type="KEGG" id="lpk:LACPI_0237"/>
<dbReference type="SUPFAM" id="SSF81345">
    <property type="entry name" value="ABC transporter involved in vitamin B12 uptake, BtuC"/>
    <property type="match status" value="1"/>
</dbReference>
<dbReference type="GO" id="GO:0055085">
    <property type="term" value="P:transmembrane transport"/>
    <property type="evidence" value="ECO:0007669"/>
    <property type="project" value="InterPro"/>
</dbReference>
<dbReference type="Gene3D" id="1.10.3470.10">
    <property type="entry name" value="ABC transporter involved in vitamin B12 uptake, BtuC"/>
    <property type="match status" value="1"/>
</dbReference>
<evidence type="ECO:0000256" key="2">
    <source>
        <dbReference type="ARBA" id="ARBA00008034"/>
    </source>
</evidence>
<dbReference type="AlphaFoldDB" id="A0A0D6DU62"/>
<evidence type="ECO:0000313" key="9">
    <source>
        <dbReference type="Proteomes" id="UP000033166"/>
    </source>
</evidence>
<dbReference type="Proteomes" id="UP000033166">
    <property type="component" value="Chromosome I"/>
</dbReference>
<accession>A0A0D6DU62</accession>
<keyword evidence="4 7" id="KW-1133">Transmembrane helix</keyword>
<feature type="transmembrane region" description="Helical" evidence="7">
    <location>
        <begin position="175"/>
        <end position="197"/>
    </location>
</feature>
<dbReference type="RefSeq" id="WP_047914721.1">
    <property type="nucleotide sequence ID" value="NZ_LN774769.1"/>
</dbReference>
<keyword evidence="3 6" id="KW-0812">Transmembrane</keyword>
<evidence type="ECO:0000313" key="8">
    <source>
        <dbReference type="EMBL" id="CEN27437.1"/>
    </source>
</evidence>
<dbReference type="InterPro" id="IPR037294">
    <property type="entry name" value="ABC_BtuC-like"/>
</dbReference>
<evidence type="ECO:0000256" key="4">
    <source>
        <dbReference type="ARBA" id="ARBA00022989"/>
    </source>
</evidence>
<evidence type="ECO:0000256" key="7">
    <source>
        <dbReference type="SAM" id="Phobius"/>
    </source>
</evidence>
<evidence type="ECO:0000256" key="1">
    <source>
        <dbReference type="ARBA" id="ARBA00004141"/>
    </source>
</evidence>
<keyword evidence="5 7" id="KW-0472">Membrane</keyword>
<dbReference type="Pfam" id="PF00950">
    <property type="entry name" value="ABC-3"/>
    <property type="match status" value="1"/>
</dbReference>
<name>A0A0D6DU62_9LACT</name>